<dbReference type="RefSeq" id="WP_087460959.1">
    <property type="nucleotide sequence ID" value="NZ_CP021425.1"/>
</dbReference>
<protein>
    <recommendedName>
        <fullName evidence="4 7">ATP phosphoribosyltransferase regulatory subunit</fullName>
    </recommendedName>
</protein>
<keyword evidence="10" id="KW-0808">Transferase</keyword>
<dbReference type="PIRSF" id="PIRSF001549">
    <property type="entry name" value="His-tRNA_synth"/>
    <property type="match status" value="1"/>
</dbReference>
<evidence type="ECO:0000256" key="2">
    <source>
        <dbReference type="ARBA" id="ARBA00004667"/>
    </source>
</evidence>
<evidence type="ECO:0000256" key="7">
    <source>
        <dbReference type="HAMAP-Rule" id="MF_00125"/>
    </source>
</evidence>
<proteinExistence type="inferred from homology"/>
<keyword evidence="10" id="KW-0328">Glycosyltransferase</keyword>
<dbReference type="Pfam" id="PF13393">
    <property type="entry name" value="tRNA-synt_His"/>
    <property type="match status" value="1"/>
</dbReference>
<comment type="pathway">
    <text evidence="2 7">Amino-acid biosynthesis; L-histidine biosynthesis; L-histidine from 5-phospho-alpha-D-ribose 1-diphosphate: step 1/9.</text>
</comment>
<dbReference type="InterPro" id="IPR004516">
    <property type="entry name" value="HisRS/HisZ"/>
</dbReference>
<name>A0A1Y0I606_9GAMM</name>
<dbReference type="HAMAP" id="MF_00125">
    <property type="entry name" value="HisZ"/>
    <property type="match status" value="1"/>
</dbReference>
<evidence type="ECO:0000256" key="5">
    <source>
        <dbReference type="ARBA" id="ARBA00022490"/>
    </source>
</evidence>
<dbReference type="GO" id="GO:0005737">
    <property type="term" value="C:cytoplasm"/>
    <property type="evidence" value="ECO:0007669"/>
    <property type="project" value="UniProtKB-SubCell"/>
</dbReference>
<dbReference type="GO" id="GO:0000105">
    <property type="term" value="P:L-histidine biosynthetic process"/>
    <property type="evidence" value="ECO:0007669"/>
    <property type="project" value="UniProtKB-UniRule"/>
</dbReference>
<evidence type="ECO:0000256" key="8">
    <source>
        <dbReference type="PIRSR" id="PIRSR001549-1"/>
    </source>
</evidence>
<evidence type="ECO:0000313" key="11">
    <source>
        <dbReference type="Proteomes" id="UP000196027"/>
    </source>
</evidence>
<dbReference type="PANTHER" id="PTHR11476:SF7">
    <property type="entry name" value="HISTIDINE--TRNA LIGASE"/>
    <property type="match status" value="1"/>
</dbReference>
<dbReference type="PANTHER" id="PTHR11476">
    <property type="entry name" value="HISTIDYL-TRNA SYNTHETASE"/>
    <property type="match status" value="1"/>
</dbReference>
<evidence type="ECO:0000256" key="1">
    <source>
        <dbReference type="ARBA" id="ARBA00004496"/>
    </source>
</evidence>
<reference evidence="10 11" key="1">
    <citation type="submission" date="2017-05" db="EMBL/GenBank/DDBJ databases">
        <title>Genomic insights into alkan degradation activity of Oleiphilus messinensis.</title>
        <authorList>
            <person name="Kozyavkin S.A."/>
            <person name="Slesarev A.I."/>
            <person name="Golyshin P.N."/>
            <person name="Korzhenkov A."/>
            <person name="Golyshina O.N."/>
            <person name="Toshchakov S.V."/>
        </authorList>
    </citation>
    <scope>NUCLEOTIDE SEQUENCE [LARGE SCALE GENOMIC DNA]</scope>
    <source>
        <strain evidence="10 11">ME102</strain>
    </source>
</reference>
<dbReference type="SUPFAM" id="SSF55681">
    <property type="entry name" value="Class II aaRS and biotin synthetases"/>
    <property type="match status" value="1"/>
</dbReference>
<dbReference type="Gene3D" id="3.30.930.10">
    <property type="entry name" value="Bira Bifunctional Protein, Domain 2"/>
    <property type="match status" value="1"/>
</dbReference>
<dbReference type="InterPro" id="IPR045864">
    <property type="entry name" value="aa-tRNA-synth_II/BPL/LPL"/>
</dbReference>
<dbReference type="OrthoDB" id="9769617at2"/>
<sequence length="390" mass="43101">MTLFDRWLLPDGVEELLPPQAWAAETLRRRLLDVYRNWGYELITPPLIEYLESLLTGTGNDLDLQTFKVTDQLTGRLMGVRADITPQAARIDARCWKSDAVNRFCYADSVLHALPENQITGRSPLQIGCELFGSESELADVEVIRLMVETVRTAKIGVPHLNLSHVGIYQGLLAQANVSHAVERLLIDALQRKSVPDLERLTETHIADTELAKMLHALPTLVGNASILEQAQSLLHNAGASVLEAIESLSSIAEQLSEFFPDVVMSFDLCELRGYNYHTGLVFAVFVPGYGKAVAKGGRYDAVGREFGRARSATGFSADLKTLVTRTELESRRSGIFAPLDSCKDLLETIGKLRETEKIVQALSSDDDPVGLGCDRKLVKQNGQWLVENL</sequence>
<evidence type="ECO:0000256" key="6">
    <source>
        <dbReference type="ARBA" id="ARBA00025246"/>
    </source>
</evidence>
<feature type="binding site" evidence="8">
    <location>
        <position position="130"/>
    </location>
    <ligand>
        <name>L-histidine</name>
        <dbReference type="ChEBI" id="CHEBI:57595"/>
    </ligand>
</feature>
<dbReference type="InterPro" id="IPR041715">
    <property type="entry name" value="HisRS-like_core"/>
</dbReference>
<dbReference type="Proteomes" id="UP000196027">
    <property type="component" value="Chromosome"/>
</dbReference>
<keyword evidence="11" id="KW-1185">Reference proteome</keyword>
<comment type="similarity">
    <text evidence="3 7">Belongs to the class-II aminoacyl-tRNA synthetase family. HisZ subfamily.</text>
</comment>
<evidence type="ECO:0000313" key="10">
    <source>
        <dbReference type="EMBL" id="ARU55912.1"/>
    </source>
</evidence>
<feature type="domain" description="Class II Histidinyl-tRNA synthetase (HisRS)-like catalytic core" evidence="9">
    <location>
        <begin position="12"/>
        <end position="323"/>
    </location>
</feature>
<keyword evidence="7" id="KW-0368">Histidine biosynthesis</keyword>
<comment type="function">
    <text evidence="6 7">Required for the first step of histidine biosynthesis. May allow the feedback regulation of ATP phosphoribosyltransferase activity by histidine.</text>
</comment>
<dbReference type="EMBL" id="CP021425">
    <property type="protein sequence ID" value="ARU55912.1"/>
    <property type="molecule type" value="Genomic_DNA"/>
</dbReference>
<accession>A0A1Y0I606</accession>
<gene>
    <name evidence="7" type="primary">hisZ</name>
    <name evidence="10" type="ORF">OLMES_1838</name>
</gene>
<evidence type="ECO:0000259" key="9">
    <source>
        <dbReference type="Pfam" id="PF13393"/>
    </source>
</evidence>
<dbReference type="CDD" id="cd00773">
    <property type="entry name" value="HisRS-like_core"/>
    <property type="match status" value="1"/>
</dbReference>
<evidence type="ECO:0000256" key="4">
    <source>
        <dbReference type="ARBA" id="ARBA00020397"/>
    </source>
</evidence>
<feature type="binding site" evidence="8">
    <location>
        <begin position="83"/>
        <end position="85"/>
    </location>
    <ligand>
        <name>L-histidine</name>
        <dbReference type="ChEBI" id="CHEBI:57595"/>
    </ligand>
</feature>
<comment type="subcellular location">
    <subcellularLocation>
        <location evidence="1 7">Cytoplasm</location>
    </subcellularLocation>
</comment>
<dbReference type="InterPro" id="IPR004517">
    <property type="entry name" value="HisZ"/>
</dbReference>
<dbReference type="GO" id="GO:0016757">
    <property type="term" value="F:glycosyltransferase activity"/>
    <property type="evidence" value="ECO:0007669"/>
    <property type="project" value="UniProtKB-KW"/>
</dbReference>
<dbReference type="NCBIfam" id="NF009086">
    <property type="entry name" value="PRK12421.1"/>
    <property type="match status" value="1"/>
</dbReference>
<evidence type="ECO:0000256" key="3">
    <source>
        <dbReference type="ARBA" id="ARBA00005539"/>
    </source>
</evidence>
<dbReference type="NCBIfam" id="NF008935">
    <property type="entry name" value="PRK12292.1-1"/>
    <property type="match status" value="1"/>
</dbReference>
<comment type="miscellaneous">
    <text evidence="7">This function is generally fulfilled by the C-terminal part of HisG, which is missing in some bacteria such as this one.</text>
</comment>
<dbReference type="NCBIfam" id="TIGR00443">
    <property type="entry name" value="hisZ_biosyn_reg"/>
    <property type="match status" value="1"/>
</dbReference>
<keyword evidence="7" id="KW-0028">Amino-acid biosynthesis</keyword>
<comment type="subunit">
    <text evidence="7">Heteromultimer composed of HisG and HisZ subunits.</text>
</comment>
<dbReference type="KEGG" id="ome:OLMES_1838"/>
<dbReference type="AlphaFoldDB" id="A0A1Y0I606"/>
<feature type="binding site" evidence="8">
    <location>
        <position position="126"/>
    </location>
    <ligand>
        <name>L-histidine</name>
        <dbReference type="ChEBI" id="CHEBI:57595"/>
    </ligand>
</feature>
<keyword evidence="5 7" id="KW-0963">Cytoplasm</keyword>
<feature type="binding site" evidence="8">
    <location>
        <position position="273"/>
    </location>
    <ligand>
        <name>L-histidine</name>
        <dbReference type="ChEBI" id="CHEBI:57595"/>
    </ligand>
</feature>
<dbReference type="UniPathway" id="UPA00031">
    <property type="reaction ID" value="UER00006"/>
</dbReference>
<organism evidence="10 11">
    <name type="scientific">Oleiphilus messinensis</name>
    <dbReference type="NCBI Taxonomy" id="141451"/>
    <lineage>
        <taxon>Bacteria</taxon>
        <taxon>Pseudomonadati</taxon>
        <taxon>Pseudomonadota</taxon>
        <taxon>Gammaproteobacteria</taxon>
        <taxon>Oceanospirillales</taxon>
        <taxon>Oleiphilaceae</taxon>
        <taxon>Oleiphilus</taxon>
    </lineage>
</organism>